<accession>A0A8J7HTL0</accession>
<evidence type="ECO:0000313" key="2">
    <source>
        <dbReference type="Proteomes" id="UP000632766"/>
    </source>
</evidence>
<dbReference type="Proteomes" id="UP000632766">
    <property type="component" value="Unassembled WGS sequence"/>
</dbReference>
<comment type="caution">
    <text evidence="1">The sequence shown here is derived from an EMBL/GenBank/DDBJ whole genome shotgun (WGS) entry which is preliminary data.</text>
</comment>
<reference evidence="1 2" key="1">
    <citation type="journal article" date="2021" name="Int. J. Syst. Evol. Microbiol.">
        <title>Amazonocrinis nigriterrae gen. nov., sp. nov., Atlanticothrix silvestris gen. nov., sp. nov. and Dendronalium phyllosphericum gen. nov., sp. nov., nostocacean cyanobacteria from Brazilian environments.</title>
        <authorList>
            <person name="Alvarenga D.O."/>
            <person name="Andreote A.P.D."/>
            <person name="Branco L.H.Z."/>
            <person name="Delbaje E."/>
            <person name="Cruz R.B."/>
            <person name="Varani A.M."/>
            <person name="Fiore M.F."/>
        </authorList>
    </citation>
    <scope>NUCLEOTIDE SEQUENCE [LARGE SCALE GENOMIC DNA]</scope>
    <source>
        <strain evidence="1 2">CENA67</strain>
    </source>
</reference>
<dbReference type="EMBL" id="JAECZC010000066">
    <property type="protein sequence ID" value="MBH8565676.1"/>
    <property type="molecule type" value="Genomic_DNA"/>
</dbReference>
<sequence length="131" mass="14603">MIRIVRSTALQTVFKVLTLSGKGRKPFLQVIIDLTTLEKRGKFQEFSDLIRVYNGKRGLHLVVVYLVIGKCRIPWNFRVWIGKGTPSPAQLGLKLVQGLPKILTERFETIILIVLACTVLGKALSRGCIAG</sequence>
<organism evidence="1 2">
    <name type="scientific">Amazonocrinis nigriterrae CENA67</name>
    <dbReference type="NCBI Taxonomy" id="2794033"/>
    <lineage>
        <taxon>Bacteria</taxon>
        <taxon>Bacillati</taxon>
        <taxon>Cyanobacteriota</taxon>
        <taxon>Cyanophyceae</taxon>
        <taxon>Nostocales</taxon>
        <taxon>Nostocaceae</taxon>
        <taxon>Amazonocrinis</taxon>
        <taxon>Amazonocrinis nigriterrae</taxon>
    </lineage>
</organism>
<dbReference type="AlphaFoldDB" id="A0A8J7HTL0"/>
<proteinExistence type="predicted"/>
<protein>
    <submittedName>
        <fullName evidence="1">Uncharacterized protein</fullName>
    </submittedName>
</protein>
<evidence type="ECO:0000313" key="1">
    <source>
        <dbReference type="EMBL" id="MBH8565676.1"/>
    </source>
</evidence>
<keyword evidence="2" id="KW-1185">Reference proteome</keyword>
<gene>
    <name evidence="1" type="ORF">I8748_26470</name>
</gene>
<name>A0A8J7HTL0_9NOST</name>